<organism evidence="2 3">
    <name type="scientific">Oryza sativa subsp. indica</name>
    <name type="common">Rice</name>
    <dbReference type="NCBI Taxonomy" id="39946"/>
    <lineage>
        <taxon>Eukaryota</taxon>
        <taxon>Viridiplantae</taxon>
        <taxon>Streptophyta</taxon>
        <taxon>Embryophyta</taxon>
        <taxon>Tracheophyta</taxon>
        <taxon>Spermatophyta</taxon>
        <taxon>Magnoliopsida</taxon>
        <taxon>Liliopsida</taxon>
        <taxon>Poales</taxon>
        <taxon>Poaceae</taxon>
        <taxon>BOP clade</taxon>
        <taxon>Oryzoideae</taxon>
        <taxon>Oryzeae</taxon>
        <taxon>Oryzinae</taxon>
        <taxon>Oryza</taxon>
        <taxon>Oryza sativa</taxon>
    </lineage>
</organism>
<dbReference type="AlphaFoldDB" id="B8BHX6"/>
<keyword evidence="3" id="KW-1185">Reference proteome</keyword>
<proteinExistence type="predicted"/>
<dbReference type="Proteomes" id="UP000007015">
    <property type="component" value="Chromosome 10"/>
</dbReference>
<dbReference type="HOGENOM" id="CLU_2150036_0_0_1"/>
<evidence type="ECO:0000313" key="3">
    <source>
        <dbReference type="Proteomes" id="UP000007015"/>
    </source>
</evidence>
<evidence type="ECO:0000256" key="1">
    <source>
        <dbReference type="SAM" id="MobiDB-lite"/>
    </source>
</evidence>
<dbReference type="Gramene" id="BGIOSGA033297-TA">
    <property type="protein sequence ID" value="BGIOSGA033297-PA"/>
    <property type="gene ID" value="BGIOSGA033297"/>
</dbReference>
<sequence length="112" mass="11257">MASAGAPDAHGGGGWIRRGRTGGRTVGNVKQAAGDGGRRWHERRRAFGCGGGGHGSVHRMAGRQLADPSCGQIRSSCVESCRWRCDNNGVGSWTAGRQLAAGLSGGGGGGGV</sequence>
<evidence type="ECO:0000313" key="2">
    <source>
        <dbReference type="EMBL" id="EEC67329.1"/>
    </source>
</evidence>
<feature type="region of interest" description="Disordered" evidence="1">
    <location>
        <begin position="1"/>
        <end position="55"/>
    </location>
</feature>
<protein>
    <submittedName>
        <fullName evidence="2">Uncharacterized protein</fullName>
    </submittedName>
</protein>
<name>B8BHX6_ORYSI</name>
<dbReference type="EMBL" id="CM000135">
    <property type="protein sequence ID" value="EEC67329.1"/>
    <property type="molecule type" value="Genomic_DNA"/>
</dbReference>
<gene>
    <name evidence="2" type="ORF">OsI_34363</name>
</gene>
<accession>B8BHX6</accession>
<reference evidence="2 3" key="1">
    <citation type="journal article" date="2005" name="PLoS Biol.">
        <title>The genomes of Oryza sativa: a history of duplications.</title>
        <authorList>
            <person name="Yu J."/>
            <person name="Wang J."/>
            <person name="Lin W."/>
            <person name="Li S."/>
            <person name="Li H."/>
            <person name="Zhou J."/>
            <person name="Ni P."/>
            <person name="Dong W."/>
            <person name="Hu S."/>
            <person name="Zeng C."/>
            <person name="Zhang J."/>
            <person name="Zhang Y."/>
            <person name="Li R."/>
            <person name="Xu Z."/>
            <person name="Li S."/>
            <person name="Li X."/>
            <person name="Zheng H."/>
            <person name="Cong L."/>
            <person name="Lin L."/>
            <person name="Yin J."/>
            <person name="Geng J."/>
            <person name="Li G."/>
            <person name="Shi J."/>
            <person name="Liu J."/>
            <person name="Lv H."/>
            <person name="Li J."/>
            <person name="Wang J."/>
            <person name="Deng Y."/>
            <person name="Ran L."/>
            <person name="Shi X."/>
            <person name="Wang X."/>
            <person name="Wu Q."/>
            <person name="Li C."/>
            <person name="Ren X."/>
            <person name="Wang J."/>
            <person name="Wang X."/>
            <person name="Li D."/>
            <person name="Liu D."/>
            <person name="Zhang X."/>
            <person name="Ji Z."/>
            <person name="Zhao W."/>
            <person name="Sun Y."/>
            <person name="Zhang Z."/>
            <person name="Bao J."/>
            <person name="Han Y."/>
            <person name="Dong L."/>
            <person name="Ji J."/>
            <person name="Chen P."/>
            <person name="Wu S."/>
            <person name="Liu J."/>
            <person name="Xiao Y."/>
            <person name="Bu D."/>
            <person name="Tan J."/>
            <person name="Yang L."/>
            <person name="Ye C."/>
            <person name="Zhang J."/>
            <person name="Xu J."/>
            <person name="Zhou Y."/>
            <person name="Yu Y."/>
            <person name="Zhang B."/>
            <person name="Zhuang S."/>
            <person name="Wei H."/>
            <person name="Liu B."/>
            <person name="Lei M."/>
            <person name="Yu H."/>
            <person name="Li Y."/>
            <person name="Xu H."/>
            <person name="Wei S."/>
            <person name="He X."/>
            <person name="Fang L."/>
            <person name="Zhang Z."/>
            <person name="Zhang Y."/>
            <person name="Huang X."/>
            <person name="Su Z."/>
            <person name="Tong W."/>
            <person name="Li J."/>
            <person name="Tong Z."/>
            <person name="Li S."/>
            <person name="Ye J."/>
            <person name="Wang L."/>
            <person name="Fang L."/>
            <person name="Lei T."/>
            <person name="Chen C."/>
            <person name="Chen H."/>
            <person name="Xu Z."/>
            <person name="Li H."/>
            <person name="Huang H."/>
            <person name="Zhang F."/>
            <person name="Xu H."/>
            <person name="Li N."/>
            <person name="Zhao C."/>
            <person name="Li S."/>
            <person name="Dong L."/>
            <person name="Huang Y."/>
            <person name="Li L."/>
            <person name="Xi Y."/>
            <person name="Qi Q."/>
            <person name="Li W."/>
            <person name="Zhang B."/>
            <person name="Hu W."/>
            <person name="Zhang Y."/>
            <person name="Tian X."/>
            <person name="Jiao Y."/>
            <person name="Liang X."/>
            <person name="Jin J."/>
            <person name="Gao L."/>
            <person name="Zheng W."/>
            <person name="Hao B."/>
            <person name="Liu S."/>
            <person name="Wang W."/>
            <person name="Yuan L."/>
            <person name="Cao M."/>
            <person name="McDermott J."/>
            <person name="Samudrala R."/>
            <person name="Wang J."/>
            <person name="Wong G.K."/>
            <person name="Yang H."/>
        </authorList>
    </citation>
    <scope>NUCLEOTIDE SEQUENCE [LARGE SCALE GENOMIC DNA]</scope>
    <source>
        <strain evidence="3">cv. 93-11</strain>
    </source>
</reference>